<name>A0A9Q3JDW5_9BASI</name>
<dbReference type="AlphaFoldDB" id="A0A9Q3JDW5"/>
<dbReference type="EMBL" id="AVOT02069404">
    <property type="protein sequence ID" value="MBW0560323.1"/>
    <property type="molecule type" value="Genomic_DNA"/>
</dbReference>
<keyword evidence="2" id="KW-1185">Reference proteome</keyword>
<dbReference type="OrthoDB" id="3356549at2759"/>
<accession>A0A9Q3JDW5</accession>
<gene>
    <name evidence="1" type="ORF">O181_100038</name>
</gene>
<evidence type="ECO:0000313" key="2">
    <source>
        <dbReference type="Proteomes" id="UP000765509"/>
    </source>
</evidence>
<evidence type="ECO:0000313" key="1">
    <source>
        <dbReference type="EMBL" id="MBW0560323.1"/>
    </source>
</evidence>
<sequence length="173" mass="20186">MNHNQIKTGLNRSRTPNSYKNSFKKSIYRELDCSVRLYSRKYSKSATWTLELKNPDKINPENSNSSTGNIMAHPALRRFNKQETSQITHMSGSLLMPRKIQSQFFSHKDPERPVIPQYIYNQVQKIKKDKLQGRRPIDNLIDTLKEEKFVWSSARDNEGHINSFFSLASLPQI</sequence>
<protein>
    <submittedName>
        <fullName evidence="1">Uncharacterized protein</fullName>
    </submittedName>
</protein>
<organism evidence="1 2">
    <name type="scientific">Austropuccinia psidii MF-1</name>
    <dbReference type="NCBI Taxonomy" id="1389203"/>
    <lineage>
        <taxon>Eukaryota</taxon>
        <taxon>Fungi</taxon>
        <taxon>Dikarya</taxon>
        <taxon>Basidiomycota</taxon>
        <taxon>Pucciniomycotina</taxon>
        <taxon>Pucciniomycetes</taxon>
        <taxon>Pucciniales</taxon>
        <taxon>Sphaerophragmiaceae</taxon>
        <taxon>Austropuccinia</taxon>
    </lineage>
</organism>
<comment type="caution">
    <text evidence="1">The sequence shown here is derived from an EMBL/GenBank/DDBJ whole genome shotgun (WGS) entry which is preliminary data.</text>
</comment>
<reference evidence="1" key="1">
    <citation type="submission" date="2021-03" db="EMBL/GenBank/DDBJ databases">
        <title>Draft genome sequence of rust myrtle Austropuccinia psidii MF-1, a brazilian biotype.</title>
        <authorList>
            <person name="Quecine M.C."/>
            <person name="Pachon D.M.R."/>
            <person name="Bonatelli M.L."/>
            <person name="Correr F.H."/>
            <person name="Franceschini L.M."/>
            <person name="Leite T.F."/>
            <person name="Margarido G.R.A."/>
            <person name="Almeida C.A."/>
            <person name="Ferrarezi J.A."/>
            <person name="Labate C.A."/>
        </authorList>
    </citation>
    <scope>NUCLEOTIDE SEQUENCE</scope>
    <source>
        <strain evidence="1">MF-1</strain>
    </source>
</reference>
<dbReference type="Proteomes" id="UP000765509">
    <property type="component" value="Unassembled WGS sequence"/>
</dbReference>
<proteinExistence type="predicted"/>